<proteinExistence type="predicted"/>
<organism evidence="1 2">
    <name type="scientific">Coniosporium uncinatum</name>
    <dbReference type="NCBI Taxonomy" id="93489"/>
    <lineage>
        <taxon>Eukaryota</taxon>
        <taxon>Fungi</taxon>
        <taxon>Dikarya</taxon>
        <taxon>Ascomycota</taxon>
        <taxon>Pezizomycotina</taxon>
        <taxon>Dothideomycetes</taxon>
        <taxon>Dothideomycetes incertae sedis</taxon>
        <taxon>Coniosporium</taxon>
    </lineage>
</organism>
<reference evidence="1" key="1">
    <citation type="submission" date="2024-09" db="EMBL/GenBank/DDBJ databases">
        <title>Black Yeasts Isolated from many extreme environments.</title>
        <authorList>
            <person name="Coleine C."/>
            <person name="Stajich J.E."/>
            <person name="Selbmann L."/>
        </authorList>
    </citation>
    <scope>NUCLEOTIDE SEQUENCE</scope>
    <source>
        <strain evidence="1">CCFEE 5737</strain>
    </source>
</reference>
<keyword evidence="2" id="KW-1185">Reference proteome</keyword>
<accession>A0ACC3D447</accession>
<evidence type="ECO:0000313" key="2">
    <source>
        <dbReference type="Proteomes" id="UP001186974"/>
    </source>
</evidence>
<comment type="caution">
    <text evidence="1">The sequence shown here is derived from an EMBL/GenBank/DDBJ whole genome shotgun (WGS) entry which is preliminary data.</text>
</comment>
<dbReference type="Proteomes" id="UP001186974">
    <property type="component" value="Unassembled WGS sequence"/>
</dbReference>
<protein>
    <submittedName>
        <fullName evidence="1">Uncharacterized protein</fullName>
    </submittedName>
</protein>
<dbReference type="EMBL" id="JAWDJW010007854">
    <property type="protein sequence ID" value="KAK3061422.1"/>
    <property type="molecule type" value="Genomic_DNA"/>
</dbReference>
<name>A0ACC3D447_9PEZI</name>
<evidence type="ECO:0000313" key="1">
    <source>
        <dbReference type="EMBL" id="KAK3061422.1"/>
    </source>
</evidence>
<sequence>MTMAEFVKSEGGGVTALCTVSVWTRAMLGLEPSEVSALYFLDYCKSGGGLMQMRSDGKNGGQYLRIVEGTQAFSEHLAASLKPDTLLLSSPVRSITQFSSGVSVSSARGDFHCKRVIVSVPTPLYKEIAFLPPLPSSKVALCATTKLGTYAKLIVAYSSPWWREAKLCGLSQSPTGPYCVTRDTSVDAKEHYALTCFLCGEPGRQWNRLSTFEARREAVIEQLLRMYGPFVPGGIVPQPKEVIEQHWIEEQWSQGCPCPAMPPGLLTEFGDVLREPFGNVHFVGTETAYEWKGYMEGAVRSGERGAAEVVAASGIGTAVAKL</sequence>
<gene>
    <name evidence="1" type="ORF">LTS18_006302</name>
</gene>